<dbReference type="AlphaFoldDB" id="A0A803P7F6"/>
<dbReference type="Pfam" id="PF03140">
    <property type="entry name" value="DUF247"/>
    <property type="match status" value="2"/>
</dbReference>
<dbReference type="GO" id="GO:0004523">
    <property type="term" value="F:RNA-DNA hybrid ribonuclease activity"/>
    <property type="evidence" value="ECO:0007669"/>
    <property type="project" value="InterPro"/>
</dbReference>
<reference evidence="2" key="2">
    <citation type="submission" date="2021-03" db="UniProtKB">
        <authorList>
            <consortium name="EnsemblPlants"/>
        </authorList>
    </citation>
    <scope>IDENTIFICATION</scope>
</reference>
<evidence type="ECO:0000313" key="3">
    <source>
        <dbReference type="Proteomes" id="UP000596661"/>
    </source>
</evidence>
<organism evidence="2 3">
    <name type="scientific">Cannabis sativa</name>
    <name type="common">Hemp</name>
    <name type="synonym">Marijuana</name>
    <dbReference type="NCBI Taxonomy" id="3483"/>
    <lineage>
        <taxon>Eukaryota</taxon>
        <taxon>Viridiplantae</taxon>
        <taxon>Streptophyta</taxon>
        <taxon>Embryophyta</taxon>
        <taxon>Tracheophyta</taxon>
        <taxon>Spermatophyta</taxon>
        <taxon>Magnoliopsida</taxon>
        <taxon>eudicotyledons</taxon>
        <taxon>Gunneridae</taxon>
        <taxon>Pentapetalae</taxon>
        <taxon>rosids</taxon>
        <taxon>fabids</taxon>
        <taxon>Rosales</taxon>
        <taxon>Cannabaceae</taxon>
        <taxon>Cannabis</taxon>
    </lineage>
</organism>
<dbReference type="EnsemblPlants" id="evm.model.03.1984">
    <property type="protein sequence ID" value="cds.evm.model.03.1984"/>
    <property type="gene ID" value="evm.TU.03.1984"/>
</dbReference>
<evidence type="ECO:0000259" key="1">
    <source>
        <dbReference type="Pfam" id="PF13456"/>
    </source>
</evidence>
<dbReference type="InterPro" id="IPR036397">
    <property type="entry name" value="RNaseH_sf"/>
</dbReference>
<dbReference type="OMA" id="ARIQGAC"/>
<protein>
    <recommendedName>
        <fullName evidence="1">RNase H type-1 domain-containing protein</fullName>
    </recommendedName>
</protein>
<name>A0A803P7F6_CANSA</name>
<dbReference type="InterPro" id="IPR004158">
    <property type="entry name" value="DUF247_pln"/>
</dbReference>
<dbReference type="Gramene" id="evm.model.03.1984">
    <property type="protein sequence ID" value="cds.evm.model.03.1984"/>
    <property type="gene ID" value="evm.TU.03.1984"/>
</dbReference>
<sequence length="478" mass="55040">MNEKMDDYVDDPNFIATNLMSNHNIAPLYKKLLEKLEDKDDEIISCQDLDHQESKVVNPKIQRVPTILRKNKHLEKYFEPRWISIGPIHHQKPHLQHQTQYKLALAAKFIRSSGSKTEVLYNKIEKKFKELKKCFDENYVKCYDDDTLCWMLFFDGCSMLQLINSYNNDELRVLKIKTDQIALAQQDLFMLENQIPFSILKILMDSCSEEKCEDLKVSIKEFIRYNVMAPQKYKKSLQIEIDGNPEPVHLLELLRSVILQHPRKNHRSCSGCLGWLRLPPLTVDDTTGPRFLNLIAYEMCPDNIDTNYEVTSYICFLDSLIDYPADVKELRASHILYNLLGCDKDVAHLFNGIATDLVASPVYMNGVVRPELAEAIGVREALSWIKANGWQQVTLESDCLLVIQAIRSPLIMIFSFGSVIQECKALLLELGNVLIYFVKRSSNSVAHSFARAFSFYPDRVFSMEDAPTEFAALFGSRD</sequence>
<dbReference type="Proteomes" id="UP000596661">
    <property type="component" value="Chromosome 3"/>
</dbReference>
<proteinExistence type="predicted"/>
<dbReference type="EMBL" id="UZAU01000347">
    <property type="status" value="NOT_ANNOTATED_CDS"/>
    <property type="molecule type" value="Genomic_DNA"/>
</dbReference>
<dbReference type="GO" id="GO:0003676">
    <property type="term" value="F:nucleic acid binding"/>
    <property type="evidence" value="ECO:0007669"/>
    <property type="project" value="InterPro"/>
</dbReference>
<dbReference type="PANTHER" id="PTHR31549:SF191">
    <property type="entry name" value="DUF247 DOMAIN PROTEIN"/>
    <property type="match status" value="1"/>
</dbReference>
<dbReference type="InterPro" id="IPR002156">
    <property type="entry name" value="RNaseH_domain"/>
</dbReference>
<keyword evidence="3" id="KW-1185">Reference proteome</keyword>
<evidence type="ECO:0000313" key="2">
    <source>
        <dbReference type="EnsemblPlants" id="cds.evm.model.03.1984"/>
    </source>
</evidence>
<feature type="domain" description="RNase H type-1" evidence="1">
    <location>
        <begin position="364"/>
        <end position="451"/>
    </location>
</feature>
<dbReference type="PANTHER" id="PTHR31549">
    <property type="entry name" value="PROTEIN, PUTATIVE (DUF247)-RELATED-RELATED"/>
    <property type="match status" value="1"/>
</dbReference>
<dbReference type="Gene3D" id="3.30.420.10">
    <property type="entry name" value="Ribonuclease H-like superfamily/Ribonuclease H"/>
    <property type="match status" value="1"/>
</dbReference>
<reference evidence="2" key="1">
    <citation type="submission" date="2018-11" db="EMBL/GenBank/DDBJ databases">
        <authorList>
            <person name="Grassa J C."/>
        </authorList>
    </citation>
    <scope>NUCLEOTIDE SEQUENCE [LARGE SCALE GENOMIC DNA]</scope>
</reference>
<dbReference type="InterPro" id="IPR044730">
    <property type="entry name" value="RNase_H-like_dom_plant"/>
</dbReference>
<dbReference type="Pfam" id="PF13456">
    <property type="entry name" value="RVT_3"/>
    <property type="match status" value="1"/>
</dbReference>
<dbReference type="CDD" id="cd06222">
    <property type="entry name" value="RNase_H_like"/>
    <property type="match status" value="1"/>
</dbReference>
<accession>A0A803P7F6</accession>